<proteinExistence type="predicted"/>
<comment type="caution">
    <text evidence="1">The sequence shown here is derived from an EMBL/GenBank/DDBJ whole genome shotgun (WGS) entry which is preliminary data.</text>
</comment>
<organism evidence="1 2">
    <name type="scientific">candidate division KSB3 bacterium</name>
    <dbReference type="NCBI Taxonomy" id="2044937"/>
    <lineage>
        <taxon>Bacteria</taxon>
        <taxon>candidate division KSB3</taxon>
    </lineage>
</organism>
<reference evidence="1 2" key="1">
    <citation type="submission" date="2017-10" db="EMBL/GenBank/DDBJ databases">
        <title>Novel microbial diversity and functional potential in the marine mammal oral microbiome.</title>
        <authorList>
            <person name="Dudek N.K."/>
            <person name="Sun C.L."/>
            <person name="Burstein D."/>
            <person name="Kantor R.S."/>
            <person name="Aliaga Goltsman D.S."/>
            <person name="Bik E.M."/>
            <person name="Thomas B.C."/>
            <person name="Banfield J.F."/>
            <person name="Relman D.A."/>
        </authorList>
    </citation>
    <scope>NUCLEOTIDE SEQUENCE [LARGE SCALE GENOMIC DNA]</scope>
    <source>
        <strain evidence="1">DOLJORAL78_47_16</strain>
    </source>
</reference>
<dbReference type="EMBL" id="PDSK01000114">
    <property type="protein sequence ID" value="PIE32423.1"/>
    <property type="molecule type" value="Genomic_DNA"/>
</dbReference>
<dbReference type="AlphaFoldDB" id="A0A2G6K9T4"/>
<protein>
    <submittedName>
        <fullName evidence="1">Uncharacterized protein</fullName>
    </submittedName>
</protein>
<evidence type="ECO:0000313" key="2">
    <source>
        <dbReference type="Proteomes" id="UP000230821"/>
    </source>
</evidence>
<gene>
    <name evidence="1" type="ORF">CSA56_15555</name>
</gene>
<name>A0A2G6K9T4_9BACT</name>
<accession>A0A2G6K9T4</accession>
<dbReference type="Proteomes" id="UP000230821">
    <property type="component" value="Unassembled WGS sequence"/>
</dbReference>
<evidence type="ECO:0000313" key="1">
    <source>
        <dbReference type="EMBL" id="PIE32423.1"/>
    </source>
</evidence>
<sequence length="92" mass="10492">MLIPETFLSMPKPAKNSFSGSMDAHKKRSISLKKLLLIVFMRLFSNRGPLSSLLTASFQAEEKIEFFHNIAYLLKICIVANIFYLTKPFGLH</sequence>